<evidence type="ECO:0000313" key="3">
    <source>
        <dbReference type="Proteomes" id="UP001597181"/>
    </source>
</evidence>
<reference evidence="3" key="1">
    <citation type="journal article" date="2019" name="Int. J. Syst. Evol. Microbiol.">
        <title>The Global Catalogue of Microorganisms (GCM) 10K type strain sequencing project: providing services to taxonomists for standard genome sequencing and annotation.</title>
        <authorList>
            <consortium name="The Broad Institute Genomics Platform"/>
            <consortium name="The Broad Institute Genome Sequencing Center for Infectious Disease"/>
            <person name="Wu L."/>
            <person name="Ma J."/>
        </authorList>
    </citation>
    <scope>NUCLEOTIDE SEQUENCE [LARGE SCALE GENOMIC DNA]</scope>
    <source>
        <strain evidence="3">CCUG 50213</strain>
    </source>
</reference>
<protein>
    <submittedName>
        <fullName evidence="2">DNA alkylation repair protein</fullName>
    </submittedName>
</protein>
<evidence type="ECO:0000313" key="2">
    <source>
        <dbReference type="EMBL" id="MFD1202916.1"/>
    </source>
</evidence>
<dbReference type="SUPFAM" id="SSF48371">
    <property type="entry name" value="ARM repeat"/>
    <property type="match status" value="1"/>
</dbReference>
<dbReference type="Gene3D" id="1.25.10.90">
    <property type="match status" value="1"/>
</dbReference>
<organism evidence="2 3">
    <name type="scientific">Leucobacter albus</name>
    <dbReference type="NCBI Taxonomy" id="272210"/>
    <lineage>
        <taxon>Bacteria</taxon>
        <taxon>Bacillati</taxon>
        <taxon>Actinomycetota</taxon>
        <taxon>Actinomycetes</taxon>
        <taxon>Micrococcales</taxon>
        <taxon>Microbacteriaceae</taxon>
        <taxon>Leucobacter</taxon>
    </lineage>
</organism>
<dbReference type="PANTHER" id="PTHR34070">
    <property type="entry name" value="ARMADILLO-TYPE FOLD"/>
    <property type="match status" value="1"/>
</dbReference>
<keyword evidence="3" id="KW-1185">Reference proteome</keyword>
<comment type="caution">
    <text evidence="2">The sequence shown here is derived from an EMBL/GenBank/DDBJ whole genome shotgun (WGS) entry which is preliminary data.</text>
</comment>
<dbReference type="RefSeq" id="WP_343962381.1">
    <property type="nucleotide sequence ID" value="NZ_BAAAKZ010000017.1"/>
</dbReference>
<dbReference type="InterPro" id="IPR014825">
    <property type="entry name" value="DNA_alkylation"/>
</dbReference>
<dbReference type="InterPro" id="IPR016024">
    <property type="entry name" value="ARM-type_fold"/>
</dbReference>
<gene>
    <name evidence="2" type="ORF">ACFQ3U_13520</name>
</gene>
<feature type="region of interest" description="Disordered" evidence="1">
    <location>
        <begin position="1"/>
        <end position="20"/>
    </location>
</feature>
<name>A0ABW3TQB2_9MICO</name>
<dbReference type="Pfam" id="PF08713">
    <property type="entry name" value="DNA_alkylation"/>
    <property type="match status" value="1"/>
</dbReference>
<proteinExistence type="predicted"/>
<evidence type="ECO:0000256" key="1">
    <source>
        <dbReference type="SAM" id="MobiDB-lite"/>
    </source>
</evidence>
<dbReference type="EMBL" id="JBHTLY010000006">
    <property type="protein sequence ID" value="MFD1202916.1"/>
    <property type="molecule type" value="Genomic_DNA"/>
</dbReference>
<dbReference type="PANTHER" id="PTHR34070:SF1">
    <property type="entry name" value="DNA ALKYLATION REPAIR PROTEIN"/>
    <property type="match status" value="1"/>
</dbReference>
<sequence>MSERFSADYSDANTSAAGRRGGDQRDVAALVAAIDAGLRERATADRAERERAYLKSEIEHYGVTVPQTRAAVKAALKGVELGHDELIDSATRLWEKPVHERRAAAAALIEARSALLVPEDIVLLERFLRESRTWALVDDISASIVGPLVERTEHGDNGGDGARLAAVLDRWADDGDFWIRRSALLAHLIPLREGRGDFERFGRYADGMLDEREFFIRKAIGWVLRDMSRKRPEMVYKWIEQRAARASGLTVREAIRRLPEAQQAAVIAARESR</sequence>
<accession>A0ABW3TQB2</accession>
<dbReference type="Proteomes" id="UP001597181">
    <property type="component" value="Unassembled WGS sequence"/>
</dbReference>